<keyword evidence="2" id="KW-0520">NAD</keyword>
<dbReference type="RefSeq" id="WP_141164981.1">
    <property type="nucleotide sequence ID" value="NZ_VHLH01000001.1"/>
</dbReference>
<name>A0A506UH91_9HYPH</name>
<dbReference type="InterPro" id="IPR006140">
    <property type="entry name" value="D-isomer_DH_NAD-bd"/>
</dbReference>
<comment type="caution">
    <text evidence="4">The sequence shown here is derived from an EMBL/GenBank/DDBJ whole genome shotgun (WGS) entry which is preliminary data.</text>
</comment>
<dbReference type="EMBL" id="VHLH01000001">
    <property type="protein sequence ID" value="TPW32678.1"/>
    <property type="molecule type" value="Genomic_DNA"/>
</dbReference>
<dbReference type="CDD" id="cd12164">
    <property type="entry name" value="GDH_like_2"/>
    <property type="match status" value="1"/>
</dbReference>
<dbReference type="Proteomes" id="UP000320314">
    <property type="component" value="Unassembled WGS sequence"/>
</dbReference>
<dbReference type="PANTHER" id="PTHR43333">
    <property type="entry name" value="2-HACID_DH_C DOMAIN-CONTAINING PROTEIN"/>
    <property type="match status" value="1"/>
</dbReference>
<evidence type="ECO:0000313" key="4">
    <source>
        <dbReference type="EMBL" id="TPW32678.1"/>
    </source>
</evidence>
<proteinExistence type="predicted"/>
<dbReference type="PANTHER" id="PTHR43333:SF1">
    <property type="entry name" value="D-ISOMER SPECIFIC 2-HYDROXYACID DEHYDROGENASE NAD-BINDING DOMAIN-CONTAINING PROTEIN"/>
    <property type="match status" value="1"/>
</dbReference>
<accession>A0A506UH91</accession>
<protein>
    <submittedName>
        <fullName evidence="4">Glyoxylate/hydroxypyruvate reductase A</fullName>
    </submittedName>
</protein>
<dbReference type="Pfam" id="PF02826">
    <property type="entry name" value="2-Hacid_dh_C"/>
    <property type="match status" value="1"/>
</dbReference>
<reference evidence="4 5" key="1">
    <citation type="submission" date="2019-06" db="EMBL/GenBank/DDBJ databases">
        <authorList>
            <person name="Li M."/>
        </authorList>
    </citation>
    <scope>NUCLEOTIDE SEQUENCE [LARGE SCALE GENOMIC DNA]</scope>
    <source>
        <strain evidence="4 5">BGMRC6574</strain>
    </source>
</reference>
<evidence type="ECO:0000313" key="5">
    <source>
        <dbReference type="Proteomes" id="UP000320314"/>
    </source>
</evidence>
<sequence length="318" mass="34176">MTEKGTVLLSITGFPADDWMAALTAAAPDRRIVSEPDGPEDASIRYAVVWKPEPDVLSRLPNLQAIFSVGAGVDHVFAAGEPPAVPIVRAVSWDLTMRMSEYVVWRVLDHHRSGAAYRQRQANRIWEEELNQPAASDVTVGIMGLGELGTDAAGKLANLGFRVTGWSRSAKTVDNVTCHHGEDGLKTFLSDLDILVVLLPLTKATRHIVDGDLFAKMKERGPLGAPILINAGRGGLQDEAAILTALDAGRLGAASLDVFETEPLPANSPLWSHPKVTVTPHAAAISVPAELVPPMVRQMDAHEAGEPLSDTVDPTRRY</sequence>
<evidence type="ECO:0000256" key="2">
    <source>
        <dbReference type="ARBA" id="ARBA00023027"/>
    </source>
</evidence>
<dbReference type="GO" id="GO:0051287">
    <property type="term" value="F:NAD binding"/>
    <property type="evidence" value="ECO:0007669"/>
    <property type="project" value="InterPro"/>
</dbReference>
<dbReference type="AlphaFoldDB" id="A0A506UH91"/>
<keyword evidence="4" id="KW-0670">Pyruvate</keyword>
<evidence type="ECO:0000259" key="3">
    <source>
        <dbReference type="Pfam" id="PF02826"/>
    </source>
</evidence>
<gene>
    <name evidence="4" type="ORF">FJU11_00155</name>
</gene>
<dbReference type="InterPro" id="IPR036291">
    <property type="entry name" value="NAD(P)-bd_dom_sf"/>
</dbReference>
<dbReference type="Gene3D" id="3.40.50.720">
    <property type="entry name" value="NAD(P)-binding Rossmann-like Domain"/>
    <property type="match status" value="2"/>
</dbReference>
<feature type="domain" description="D-isomer specific 2-hydroxyacid dehydrogenase NAD-binding" evidence="3">
    <location>
        <begin position="106"/>
        <end position="283"/>
    </location>
</feature>
<dbReference type="OrthoDB" id="9787219at2"/>
<evidence type="ECO:0000256" key="1">
    <source>
        <dbReference type="ARBA" id="ARBA00023002"/>
    </source>
</evidence>
<dbReference type="GO" id="GO:0016491">
    <property type="term" value="F:oxidoreductase activity"/>
    <property type="evidence" value="ECO:0007669"/>
    <property type="project" value="UniProtKB-KW"/>
</dbReference>
<keyword evidence="5" id="KW-1185">Reference proteome</keyword>
<keyword evidence="1" id="KW-0560">Oxidoreductase</keyword>
<organism evidence="4 5">
    <name type="scientific">Pararhizobium mangrovi</name>
    <dbReference type="NCBI Taxonomy" id="2590452"/>
    <lineage>
        <taxon>Bacteria</taxon>
        <taxon>Pseudomonadati</taxon>
        <taxon>Pseudomonadota</taxon>
        <taxon>Alphaproteobacteria</taxon>
        <taxon>Hyphomicrobiales</taxon>
        <taxon>Rhizobiaceae</taxon>
        <taxon>Rhizobium/Agrobacterium group</taxon>
        <taxon>Pararhizobium</taxon>
    </lineage>
</organism>
<dbReference type="SUPFAM" id="SSF51735">
    <property type="entry name" value="NAD(P)-binding Rossmann-fold domains"/>
    <property type="match status" value="1"/>
</dbReference>